<dbReference type="AlphaFoldDB" id="A0A0E9VGP4"/>
<evidence type="ECO:0000313" key="1">
    <source>
        <dbReference type="EMBL" id="JAH76615.1"/>
    </source>
</evidence>
<dbReference type="EMBL" id="GBXM01031962">
    <property type="protein sequence ID" value="JAH76615.1"/>
    <property type="molecule type" value="Transcribed_RNA"/>
</dbReference>
<accession>A0A0E9VGP4</accession>
<reference evidence="1" key="2">
    <citation type="journal article" date="2015" name="Fish Shellfish Immunol.">
        <title>Early steps in the European eel (Anguilla anguilla)-Vibrio vulnificus interaction in the gills: Role of the RtxA13 toxin.</title>
        <authorList>
            <person name="Callol A."/>
            <person name="Pajuelo D."/>
            <person name="Ebbesson L."/>
            <person name="Teles M."/>
            <person name="MacKenzie S."/>
            <person name="Amaro C."/>
        </authorList>
    </citation>
    <scope>NUCLEOTIDE SEQUENCE</scope>
</reference>
<name>A0A0E9VGP4_ANGAN</name>
<reference evidence="1" key="1">
    <citation type="submission" date="2014-11" db="EMBL/GenBank/DDBJ databases">
        <authorList>
            <person name="Amaro Gonzalez C."/>
        </authorList>
    </citation>
    <scope>NUCLEOTIDE SEQUENCE</scope>
</reference>
<proteinExistence type="predicted"/>
<sequence length="35" mass="4056">MKTRNGHPGSFDPPWCFQMVHAPQFSFFVFLTIAL</sequence>
<organism evidence="1">
    <name type="scientific">Anguilla anguilla</name>
    <name type="common">European freshwater eel</name>
    <name type="synonym">Muraena anguilla</name>
    <dbReference type="NCBI Taxonomy" id="7936"/>
    <lineage>
        <taxon>Eukaryota</taxon>
        <taxon>Metazoa</taxon>
        <taxon>Chordata</taxon>
        <taxon>Craniata</taxon>
        <taxon>Vertebrata</taxon>
        <taxon>Euteleostomi</taxon>
        <taxon>Actinopterygii</taxon>
        <taxon>Neopterygii</taxon>
        <taxon>Teleostei</taxon>
        <taxon>Anguilliformes</taxon>
        <taxon>Anguillidae</taxon>
        <taxon>Anguilla</taxon>
    </lineage>
</organism>
<protein>
    <submittedName>
        <fullName evidence="1">Uncharacterized protein</fullName>
    </submittedName>
</protein>